<protein>
    <submittedName>
        <fullName evidence="3">Putative com1 regulatory protein</fullName>
    </submittedName>
</protein>
<dbReference type="Gene3D" id="1.10.10.2670">
    <property type="entry name" value="E3 ubiquitin-protein ligase"/>
    <property type="match status" value="1"/>
</dbReference>
<dbReference type="GO" id="GO:0016567">
    <property type="term" value="P:protein ubiquitination"/>
    <property type="evidence" value="ECO:0007669"/>
    <property type="project" value="UniProtKB-UniPathway"/>
</dbReference>
<evidence type="ECO:0000313" key="3">
    <source>
        <dbReference type="EMBL" id="KHJ30859.1"/>
    </source>
</evidence>
<keyword evidence="4" id="KW-1185">Reference proteome</keyword>
<dbReference type="HOGENOM" id="CLU_013856_1_0_1"/>
<feature type="compositionally biased region" description="Basic and acidic residues" evidence="1">
    <location>
        <begin position="367"/>
        <end position="395"/>
    </location>
</feature>
<name>A0A0B1P2J4_UNCNE</name>
<feature type="region of interest" description="Disordered" evidence="1">
    <location>
        <begin position="187"/>
        <end position="237"/>
    </location>
</feature>
<dbReference type="UniPathway" id="UPA00143"/>
<reference evidence="3 4" key="1">
    <citation type="journal article" date="2014" name="BMC Genomics">
        <title>Adaptive genomic structural variation in the grape powdery mildew pathogen, Erysiphe necator.</title>
        <authorList>
            <person name="Jones L."/>
            <person name="Riaz S."/>
            <person name="Morales-Cruz A."/>
            <person name="Amrine K.C."/>
            <person name="McGuire B."/>
            <person name="Gubler W.D."/>
            <person name="Walker M.A."/>
            <person name="Cantu D."/>
        </authorList>
    </citation>
    <scope>NUCLEOTIDE SEQUENCE [LARGE SCALE GENOMIC DNA]</scope>
    <source>
        <strain evidence="4">c</strain>
    </source>
</reference>
<feature type="compositionally biased region" description="Low complexity" evidence="1">
    <location>
        <begin position="505"/>
        <end position="541"/>
    </location>
</feature>
<gene>
    <name evidence="3" type="ORF">EV44_g2546</name>
</gene>
<dbReference type="OMA" id="KMFYPKY"/>
<evidence type="ECO:0000313" key="4">
    <source>
        <dbReference type="Proteomes" id="UP000030854"/>
    </source>
</evidence>
<dbReference type="EMBL" id="JNVN01003529">
    <property type="protein sequence ID" value="KHJ30859.1"/>
    <property type="molecule type" value="Genomic_DNA"/>
</dbReference>
<dbReference type="InterPro" id="IPR042065">
    <property type="entry name" value="E3_ELL-like"/>
</dbReference>
<feature type="compositionally biased region" description="Polar residues" evidence="1">
    <location>
        <begin position="194"/>
        <end position="211"/>
    </location>
</feature>
<feature type="compositionally biased region" description="Low complexity" evidence="1">
    <location>
        <begin position="584"/>
        <end position="595"/>
    </location>
</feature>
<feature type="compositionally biased region" description="Low complexity" evidence="1">
    <location>
        <begin position="551"/>
        <end position="562"/>
    </location>
</feature>
<dbReference type="Pfam" id="PF22960">
    <property type="entry name" value="WHD_UBR1"/>
    <property type="match status" value="1"/>
</dbReference>
<dbReference type="InterPro" id="IPR036390">
    <property type="entry name" value="WH_DNA-bd_sf"/>
</dbReference>
<dbReference type="AlphaFoldDB" id="A0A0B1P2J4"/>
<feature type="compositionally biased region" description="Low complexity" evidence="1">
    <location>
        <begin position="425"/>
        <end position="442"/>
    </location>
</feature>
<proteinExistence type="predicted"/>
<dbReference type="InterPro" id="IPR055194">
    <property type="entry name" value="UBR1-like_WH"/>
</dbReference>
<accession>A0A0B1P2J4</accession>
<dbReference type="Proteomes" id="UP000030854">
    <property type="component" value="Unassembled WGS sequence"/>
</dbReference>
<feature type="compositionally biased region" description="Polar residues" evidence="1">
    <location>
        <begin position="443"/>
        <end position="452"/>
    </location>
</feature>
<sequence>MSALVISGSGLDIKGFTTKSNNPTTTPKAFGISLSNRVIEDMIQCVRGGKTLQLSLDESPKILYGNKVQHFEVTDNILCHEIIRTSLPTSIRPQAKAAIPHPAVNTFTNAKMMSNVAAVVSQRLCPINSPVVNTAADGKPLPSAKESVRKNQDAAVVALQNSLATESLRKAENTVKYVKDVSLSMPSKRGIAKSSRTNISRHQSRTSNDFSGKTLPPSPSLNSSSVPLSQKQAEQAKAARKPVIHLLAVSPLTERELDAKIPESTTEDLKQTLDKVGDLNETTKKWELRKAFYKELDVWCFKYNCREDRQRAIDNAVKVFDKMRMNISEPQWEKLLPRSERGTGKCLSKLQAQIAQASSQKIPKNSEIGRDSPQKNNNKDDTMGEKLSNKVKGEPIVKTTSQGTTVKTKKAVKEREAQAKRLLSKKSSGAKSASIKAANSKKTQSVSKDVKSSTILSSEYVEMSDEEDTLPSVSTIAKNKKRFREKDEASITEQNISPAKKVKESSSFQNRSSESSRTTSTGQFSFSSKSNKSNSPQISSSLATSPPTNASDLQDSSDTQSLAATSPRPHLRTTPKSPICKANSSKSYSGRGSSGATTRRLRPEVTNLARRYKMFYPKYLELYEQLTSMGDRRDRKMEKDLLDMHSRLTVMKEKILAGIINVSSG</sequence>
<dbReference type="SUPFAM" id="SSF46785">
    <property type="entry name" value="Winged helix' DNA-binding domain"/>
    <property type="match status" value="1"/>
</dbReference>
<feature type="compositionally biased region" description="Low complexity" evidence="1">
    <location>
        <begin position="220"/>
        <end position="236"/>
    </location>
</feature>
<evidence type="ECO:0000256" key="1">
    <source>
        <dbReference type="SAM" id="MobiDB-lite"/>
    </source>
</evidence>
<dbReference type="STRING" id="52586.A0A0B1P2J4"/>
<comment type="caution">
    <text evidence="3">The sequence shown here is derived from an EMBL/GenBank/DDBJ whole genome shotgun (WGS) entry which is preliminary data.</text>
</comment>
<feature type="region of interest" description="Disordered" evidence="1">
    <location>
        <begin position="354"/>
        <end position="452"/>
    </location>
</feature>
<organism evidence="3 4">
    <name type="scientific">Uncinula necator</name>
    <name type="common">Grape powdery mildew</name>
    <dbReference type="NCBI Taxonomy" id="52586"/>
    <lineage>
        <taxon>Eukaryota</taxon>
        <taxon>Fungi</taxon>
        <taxon>Dikarya</taxon>
        <taxon>Ascomycota</taxon>
        <taxon>Pezizomycotina</taxon>
        <taxon>Leotiomycetes</taxon>
        <taxon>Erysiphales</taxon>
        <taxon>Erysiphaceae</taxon>
        <taxon>Erysiphe</taxon>
    </lineage>
</organism>
<feature type="domain" description="E3 ubiquitin-protein ligase UBR1-like winged-helix" evidence="2">
    <location>
        <begin position="240"/>
        <end position="323"/>
    </location>
</feature>
<evidence type="ECO:0000259" key="2">
    <source>
        <dbReference type="Pfam" id="PF22960"/>
    </source>
</evidence>
<feature type="region of interest" description="Disordered" evidence="1">
    <location>
        <begin position="481"/>
        <end position="602"/>
    </location>
</feature>